<dbReference type="AlphaFoldDB" id="A0AA51X7N7"/>
<dbReference type="EC" id="2.1.1.22" evidence="2"/>
<sequence length="453" mass="50792">MNHDSDASGIPAAFLEVLQCPKHAEALHFDGTQLVSNDAKECYPIINSTPWLLQNPLHSMVDWSIKLNHFSRVLGQEIQQLERELKNSQGATRERLELLLGAKQRFVQDISTLVSPILSAKVASKPVYDALSDRAPSTQNLLSYEANLYRDWVWGDEENEQYAELVTKALSAQQHNRVAILGAGSARLSYDLARALDPELLVSNDINPLLVFAAKEILFGQGLAIDEFPFHPKNIASTAIRHQIEAIKDCPGNLHFLFSDAAKPALRAASMDVVVTPWLIDIQPLPLLKFLKAINHYLPTGGLWVNFGSLVFQQQRESLCYSIEEIASIAEQAGFKIEEISEQALPYLKSPYNAGYRIETVWSWRAVKVKDVTLSESVDNLPDWIIDATQAVPNDSKIQSLIQTNQVYIDLAKKVNGKRSLVDISKHFARDYNVSPQESLQLVKEFFQKIAFS</sequence>
<dbReference type="EMBL" id="CP133548">
    <property type="protein sequence ID" value="WMS88522.1"/>
    <property type="molecule type" value="Genomic_DNA"/>
</dbReference>
<evidence type="ECO:0000313" key="7">
    <source>
        <dbReference type="Proteomes" id="UP001239782"/>
    </source>
</evidence>
<reference evidence="6 7" key="1">
    <citation type="submission" date="2023-08" db="EMBL/GenBank/DDBJ databases">
        <title>Pleionea litopenaei sp. nov., isolated from stomach of juvenile Litopenaeus vannamei.</title>
        <authorList>
            <person name="Rho A.M."/>
            <person name="Hwang C.Y."/>
        </authorList>
    </citation>
    <scope>NUCLEOTIDE SEQUENCE [LARGE SCALE GENOMIC DNA]</scope>
    <source>
        <strain evidence="6 7">HL-JVS1</strain>
    </source>
</reference>
<dbReference type="SUPFAM" id="SSF53335">
    <property type="entry name" value="S-adenosyl-L-methionine-dependent methyltransferases"/>
    <property type="match status" value="1"/>
</dbReference>
<comment type="similarity">
    <text evidence="1">Belongs to the carnosine N-methyltransferase family.</text>
</comment>
<dbReference type="Pfam" id="PF07942">
    <property type="entry name" value="CARME"/>
    <property type="match status" value="1"/>
</dbReference>
<evidence type="ECO:0000256" key="2">
    <source>
        <dbReference type="ARBA" id="ARBA00012003"/>
    </source>
</evidence>
<dbReference type="Proteomes" id="UP001239782">
    <property type="component" value="Chromosome"/>
</dbReference>
<evidence type="ECO:0000256" key="1">
    <source>
        <dbReference type="ARBA" id="ARBA00010086"/>
    </source>
</evidence>
<evidence type="ECO:0000313" key="6">
    <source>
        <dbReference type="EMBL" id="WMS88522.1"/>
    </source>
</evidence>
<proteinExistence type="inferred from homology"/>
<dbReference type="PANTHER" id="PTHR12303">
    <property type="entry name" value="CARNOSINE N-METHYLTRANSFERASE"/>
    <property type="match status" value="1"/>
</dbReference>
<keyword evidence="3" id="KW-0489">Methyltransferase</keyword>
<keyword evidence="7" id="KW-1185">Reference proteome</keyword>
<evidence type="ECO:0000256" key="5">
    <source>
        <dbReference type="ARBA" id="ARBA00022691"/>
    </source>
</evidence>
<dbReference type="Gene3D" id="3.40.50.150">
    <property type="entry name" value="Vaccinia Virus protein VP39"/>
    <property type="match status" value="1"/>
</dbReference>
<dbReference type="KEGG" id="plei:Q9312_06290"/>
<organism evidence="6 7">
    <name type="scientific">Pleionea litopenaei</name>
    <dbReference type="NCBI Taxonomy" id="3070815"/>
    <lineage>
        <taxon>Bacteria</taxon>
        <taxon>Pseudomonadati</taxon>
        <taxon>Pseudomonadota</taxon>
        <taxon>Gammaproteobacteria</taxon>
        <taxon>Oceanospirillales</taxon>
        <taxon>Pleioneaceae</taxon>
        <taxon>Pleionea</taxon>
    </lineage>
</organism>
<protein>
    <recommendedName>
        <fullName evidence="2">carnosine N-methyltransferase</fullName>
        <ecNumber evidence="2">2.1.1.22</ecNumber>
    </recommendedName>
</protein>
<name>A0AA51X7N7_9GAMM</name>
<keyword evidence="5" id="KW-0949">S-adenosyl-L-methionine</keyword>
<dbReference type="RefSeq" id="WP_309203736.1">
    <property type="nucleotide sequence ID" value="NZ_CP133548.1"/>
</dbReference>
<dbReference type="PANTHER" id="PTHR12303:SF6">
    <property type="entry name" value="CARNOSINE N-METHYLTRANSFERASE"/>
    <property type="match status" value="1"/>
</dbReference>
<dbReference type="InterPro" id="IPR012901">
    <property type="entry name" value="CARME"/>
</dbReference>
<dbReference type="GO" id="GO:0030735">
    <property type="term" value="F:carnosine N-methyltransferase activity"/>
    <property type="evidence" value="ECO:0007669"/>
    <property type="project" value="UniProtKB-EC"/>
</dbReference>
<dbReference type="SUPFAM" id="SSF158997">
    <property type="entry name" value="Trm112p-like"/>
    <property type="match status" value="1"/>
</dbReference>
<accession>A0AA51X7N7</accession>
<dbReference type="SMART" id="SM01296">
    <property type="entry name" value="N2227"/>
    <property type="match status" value="1"/>
</dbReference>
<evidence type="ECO:0000256" key="4">
    <source>
        <dbReference type="ARBA" id="ARBA00022679"/>
    </source>
</evidence>
<dbReference type="GO" id="GO:0032259">
    <property type="term" value="P:methylation"/>
    <property type="evidence" value="ECO:0007669"/>
    <property type="project" value="UniProtKB-KW"/>
</dbReference>
<evidence type="ECO:0000256" key="3">
    <source>
        <dbReference type="ARBA" id="ARBA00022603"/>
    </source>
</evidence>
<keyword evidence="4" id="KW-0808">Transferase</keyword>
<gene>
    <name evidence="6" type="ORF">Q9312_06290</name>
</gene>
<dbReference type="InterPro" id="IPR029063">
    <property type="entry name" value="SAM-dependent_MTases_sf"/>
</dbReference>